<keyword evidence="1" id="KW-0963">Cytoplasm</keyword>
<evidence type="ECO:0000313" key="5">
    <source>
        <dbReference type="Proteomes" id="UP000597459"/>
    </source>
</evidence>
<dbReference type="GO" id="GO:0006417">
    <property type="term" value="P:regulation of translation"/>
    <property type="evidence" value="ECO:0007669"/>
    <property type="project" value="UniProtKB-KW"/>
</dbReference>
<feature type="region of interest" description="Disordered" evidence="3">
    <location>
        <begin position="1"/>
        <end position="25"/>
    </location>
</feature>
<keyword evidence="5" id="KW-1185">Reference proteome</keyword>
<protein>
    <submittedName>
        <fullName evidence="4">Uncharacterized protein</fullName>
    </submittedName>
</protein>
<dbReference type="RefSeq" id="WP_166312669.1">
    <property type="nucleotide sequence ID" value="NZ_WOTH01000001.1"/>
</dbReference>
<dbReference type="Proteomes" id="UP000597459">
    <property type="component" value="Unassembled WGS sequence"/>
</dbReference>
<dbReference type="AlphaFoldDB" id="A0A967B436"/>
<dbReference type="InterPro" id="IPR023200">
    <property type="entry name" value="RMF_sf"/>
</dbReference>
<dbReference type="Pfam" id="PF04957">
    <property type="entry name" value="RMF"/>
    <property type="match status" value="1"/>
</dbReference>
<evidence type="ECO:0000256" key="3">
    <source>
        <dbReference type="SAM" id="MobiDB-lite"/>
    </source>
</evidence>
<comment type="caution">
    <text evidence="4">The sequence shown here is derived from an EMBL/GenBank/DDBJ whole genome shotgun (WGS) entry which is preliminary data.</text>
</comment>
<proteinExistence type="predicted"/>
<organism evidence="4 5">
    <name type="scientific">Acetobacter estunensis</name>
    <dbReference type="NCBI Taxonomy" id="104097"/>
    <lineage>
        <taxon>Bacteria</taxon>
        <taxon>Pseudomonadati</taxon>
        <taxon>Pseudomonadota</taxon>
        <taxon>Alphaproteobacteria</taxon>
        <taxon>Acetobacterales</taxon>
        <taxon>Acetobacteraceae</taxon>
        <taxon>Acetobacter</taxon>
    </lineage>
</organism>
<evidence type="ECO:0000256" key="1">
    <source>
        <dbReference type="ARBA" id="ARBA00022490"/>
    </source>
</evidence>
<dbReference type="Gene3D" id="1.10.10.620">
    <property type="entry name" value="ribosome modulation factor like domain"/>
    <property type="match status" value="1"/>
</dbReference>
<name>A0A967B436_9PROT</name>
<evidence type="ECO:0000256" key="2">
    <source>
        <dbReference type="ARBA" id="ARBA00022845"/>
    </source>
</evidence>
<gene>
    <name evidence="4" type="ORF">GOB87_00995</name>
</gene>
<keyword evidence="2" id="KW-0810">Translation regulation</keyword>
<reference evidence="4" key="1">
    <citation type="submission" date="2019-11" db="EMBL/GenBank/DDBJ databases">
        <title>Description of new Acetobacter species.</title>
        <authorList>
            <person name="Cleenwerck I."/>
            <person name="Sombolestani A.S."/>
        </authorList>
    </citation>
    <scope>NUCLEOTIDE SEQUENCE</scope>
    <source>
        <strain evidence="4">LMG 1626</strain>
    </source>
</reference>
<dbReference type="NCBIfam" id="NF041886">
    <property type="entry name" value="Rmf_CrpP_fam"/>
    <property type="match status" value="1"/>
</dbReference>
<dbReference type="InterPro" id="IPR007040">
    <property type="entry name" value="Ribosome_modulation_factor"/>
</dbReference>
<evidence type="ECO:0000313" key="4">
    <source>
        <dbReference type="EMBL" id="NHO52543.1"/>
    </source>
</evidence>
<dbReference type="EMBL" id="WOTH01000001">
    <property type="protein sequence ID" value="NHO52543.1"/>
    <property type="molecule type" value="Genomic_DNA"/>
</dbReference>
<sequence length="77" mass="8997">MKRKSWFSLGFPDTPTEEDALHTPAPTDPLLARCYQKGREAAEVGQEETSCPFREKDQRAAWELGYKHWELLDWSAW</sequence>
<accession>A0A967B436</accession>